<dbReference type="Gene3D" id="1.10.260.40">
    <property type="entry name" value="lambda repressor-like DNA-binding domains"/>
    <property type="match status" value="1"/>
</dbReference>
<dbReference type="InterPro" id="IPR001387">
    <property type="entry name" value="Cro/C1-type_HTH"/>
</dbReference>
<evidence type="ECO:0000313" key="2">
    <source>
        <dbReference type="EMBL" id="GFS05791.1"/>
    </source>
</evidence>
<accession>A0AAV4I8E6</accession>
<dbReference type="EMBL" id="BMAT01006085">
    <property type="protein sequence ID" value="GFS05791.1"/>
    <property type="molecule type" value="Genomic_DNA"/>
</dbReference>
<sequence length="112" mass="12855">MTPIVSRSPLPTRLKNARRAKGISQKNLGILAGIDEFSASARMNHYEKGKHFPDFETLERIAKILEVPVPYFYCNDDQMAELLVRFERLSPEEKQKLMAFIEKLDGEASIEE</sequence>
<proteinExistence type="predicted"/>
<dbReference type="SMART" id="SM00530">
    <property type="entry name" value="HTH_XRE"/>
    <property type="match status" value="1"/>
</dbReference>
<name>A0AAV4I8E6_9GAST</name>
<reference evidence="2 3" key="1">
    <citation type="journal article" date="2021" name="Elife">
        <title>Chloroplast acquisition without the gene transfer in kleptoplastic sea slugs, Plakobranchus ocellatus.</title>
        <authorList>
            <person name="Maeda T."/>
            <person name="Takahashi S."/>
            <person name="Yoshida T."/>
            <person name="Shimamura S."/>
            <person name="Takaki Y."/>
            <person name="Nagai Y."/>
            <person name="Toyoda A."/>
            <person name="Suzuki Y."/>
            <person name="Arimoto A."/>
            <person name="Ishii H."/>
            <person name="Satoh N."/>
            <person name="Nishiyama T."/>
            <person name="Hasebe M."/>
            <person name="Maruyama T."/>
            <person name="Minagawa J."/>
            <person name="Obokata J."/>
            <person name="Shigenobu S."/>
        </authorList>
    </citation>
    <scope>NUCLEOTIDE SEQUENCE [LARGE SCALE GENOMIC DNA]</scope>
</reference>
<organism evidence="2 3">
    <name type="scientific">Elysia marginata</name>
    <dbReference type="NCBI Taxonomy" id="1093978"/>
    <lineage>
        <taxon>Eukaryota</taxon>
        <taxon>Metazoa</taxon>
        <taxon>Spiralia</taxon>
        <taxon>Lophotrochozoa</taxon>
        <taxon>Mollusca</taxon>
        <taxon>Gastropoda</taxon>
        <taxon>Heterobranchia</taxon>
        <taxon>Euthyneura</taxon>
        <taxon>Panpulmonata</taxon>
        <taxon>Sacoglossa</taxon>
        <taxon>Placobranchoidea</taxon>
        <taxon>Plakobranchidae</taxon>
        <taxon>Elysia</taxon>
    </lineage>
</organism>
<evidence type="ECO:0000313" key="3">
    <source>
        <dbReference type="Proteomes" id="UP000762676"/>
    </source>
</evidence>
<dbReference type="AlphaFoldDB" id="A0AAV4I8E6"/>
<dbReference type="Proteomes" id="UP000762676">
    <property type="component" value="Unassembled WGS sequence"/>
</dbReference>
<dbReference type="PROSITE" id="PS50943">
    <property type="entry name" value="HTH_CROC1"/>
    <property type="match status" value="1"/>
</dbReference>
<dbReference type="SUPFAM" id="SSF47413">
    <property type="entry name" value="lambda repressor-like DNA-binding domains"/>
    <property type="match status" value="1"/>
</dbReference>
<feature type="domain" description="HTH cro/C1-type" evidence="1">
    <location>
        <begin position="14"/>
        <end position="72"/>
    </location>
</feature>
<comment type="caution">
    <text evidence="2">The sequence shown here is derived from an EMBL/GenBank/DDBJ whole genome shotgun (WGS) entry which is preliminary data.</text>
</comment>
<gene>
    <name evidence="2" type="ORF">ElyMa_002946600</name>
</gene>
<dbReference type="CDD" id="cd00093">
    <property type="entry name" value="HTH_XRE"/>
    <property type="match status" value="1"/>
</dbReference>
<evidence type="ECO:0000259" key="1">
    <source>
        <dbReference type="PROSITE" id="PS50943"/>
    </source>
</evidence>
<dbReference type="GO" id="GO:0003677">
    <property type="term" value="F:DNA binding"/>
    <property type="evidence" value="ECO:0007669"/>
    <property type="project" value="InterPro"/>
</dbReference>
<dbReference type="InterPro" id="IPR010982">
    <property type="entry name" value="Lambda_DNA-bd_dom_sf"/>
</dbReference>
<protein>
    <submittedName>
        <fullName evidence="2">Transcriptional regulator</fullName>
    </submittedName>
</protein>
<keyword evidence="3" id="KW-1185">Reference proteome</keyword>